<comment type="similarity">
    <text evidence="1">Belongs to the universal ribosomal protein uS7 family.</text>
</comment>
<feature type="domain" description="Small ribosomal subunit protein uS7" evidence="5">
    <location>
        <begin position="116"/>
        <end position="249"/>
    </location>
</feature>
<keyword evidence="2 6" id="KW-0689">Ribosomal protein</keyword>
<dbReference type="GO" id="GO:0003735">
    <property type="term" value="F:structural constituent of ribosome"/>
    <property type="evidence" value="ECO:0000318"/>
    <property type="project" value="GO_Central"/>
</dbReference>
<dbReference type="GO" id="GO:0005763">
    <property type="term" value="C:mitochondrial small ribosomal subunit"/>
    <property type="evidence" value="ECO:0000318"/>
    <property type="project" value="GO_Central"/>
</dbReference>
<dbReference type="InterPro" id="IPR047988">
    <property type="entry name" value="Ribosomal_uS7m_fungi"/>
</dbReference>
<evidence type="ECO:0000256" key="1">
    <source>
        <dbReference type="ARBA" id="ARBA00007151"/>
    </source>
</evidence>
<evidence type="ECO:0000259" key="5">
    <source>
        <dbReference type="Pfam" id="PF00177"/>
    </source>
</evidence>
<name>B6JVU7_SCHJY</name>
<organism evidence="6 8">
    <name type="scientific">Schizosaccharomyces japonicus (strain yFS275 / FY16936)</name>
    <name type="common">Fission yeast</name>
    <dbReference type="NCBI Taxonomy" id="402676"/>
    <lineage>
        <taxon>Eukaryota</taxon>
        <taxon>Fungi</taxon>
        <taxon>Dikarya</taxon>
        <taxon>Ascomycota</taxon>
        <taxon>Taphrinomycotina</taxon>
        <taxon>Schizosaccharomycetes</taxon>
        <taxon>Schizosaccharomycetales</taxon>
        <taxon>Schizosaccharomycetaceae</taxon>
        <taxon>Schizosaccharomyces</taxon>
    </lineage>
</organism>
<dbReference type="Proteomes" id="UP000001744">
    <property type="component" value="Unassembled WGS sequence"/>
</dbReference>
<evidence type="ECO:0000313" key="6">
    <source>
        <dbReference type="EMBL" id="EEB05498.1"/>
    </source>
</evidence>
<proteinExistence type="inferred from homology"/>
<keyword evidence="3" id="KW-0687">Ribonucleoprotein</keyword>
<dbReference type="OrthoDB" id="9972728at2759"/>
<dbReference type="CDD" id="cd14868">
    <property type="entry name" value="uS7_Mitochondria_Fungi"/>
    <property type="match status" value="1"/>
</dbReference>
<dbReference type="PANTHER" id="PTHR11205">
    <property type="entry name" value="RIBOSOMAL PROTEIN S7"/>
    <property type="match status" value="1"/>
</dbReference>
<feature type="compositionally biased region" description="Basic and acidic residues" evidence="4">
    <location>
        <begin position="94"/>
        <end position="105"/>
    </location>
</feature>
<reference evidence="6 8" key="1">
    <citation type="journal article" date="2011" name="Science">
        <title>Comparative functional genomics of the fission yeasts.</title>
        <authorList>
            <person name="Rhind N."/>
            <person name="Chen Z."/>
            <person name="Yassour M."/>
            <person name="Thompson D.A."/>
            <person name="Haas B.J."/>
            <person name="Habib N."/>
            <person name="Wapinski I."/>
            <person name="Roy S."/>
            <person name="Lin M.F."/>
            <person name="Heiman D.I."/>
            <person name="Young S.K."/>
            <person name="Furuya K."/>
            <person name="Guo Y."/>
            <person name="Pidoux A."/>
            <person name="Chen H.M."/>
            <person name="Robbertse B."/>
            <person name="Goldberg J.M."/>
            <person name="Aoki K."/>
            <person name="Bayne E.H."/>
            <person name="Berlin A.M."/>
            <person name="Desjardins C.A."/>
            <person name="Dobbs E."/>
            <person name="Dukaj L."/>
            <person name="Fan L."/>
            <person name="FitzGerald M.G."/>
            <person name="French C."/>
            <person name="Gujja S."/>
            <person name="Hansen K."/>
            <person name="Keifenheim D."/>
            <person name="Levin J.Z."/>
            <person name="Mosher R.A."/>
            <person name="Mueller C.A."/>
            <person name="Pfiffner J."/>
            <person name="Priest M."/>
            <person name="Russ C."/>
            <person name="Smialowska A."/>
            <person name="Swoboda P."/>
            <person name="Sykes S.M."/>
            <person name="Vaughn M."/>
            <person name="Vengrova S."/>
            <person name="Yoder R."/>
            <person name="Zeng Q."/>
            <person name="Allshire R."/>
            <person name="Baulcombe D."/>
            <person name="Birren B.W."/>
            <person name="Brown W."/>
            <person name="Ekwall K."/>
            <person name="Kellis M."/>
            <person name="Leatherwood J."/>
            <person name="Levin H."/>
            <person name="Margalit H."/>
            <person name="Martienssen R."/>
            <person name="Nieduszynski C.A."/>
            <person name="Spatafora J.W."/>
            <person name="Friedman N."/>
            <person name="Dalgaard J.Z."/>
            <person name="Baumann P."/>
            <person name="Niki H."/>
            <person name="Regev A."/>
            <person name="Nusbaum C."/>
        </authorList>
    </citation>
    <scope>NUCLEOTIDE SEQUENCE [LARGE SCALE GENOMIC DNA]</scope>
    <source>
        <strain evidence="8">yFS275 / FY16936</strain>
    </source>
</reference>
<feature type="region of interest" description="Disordered" evidence="4">
    <location>
        <begin position="76"/>
        <end position="105"/>
    </location>
</feature>
<evidence type="ECO:0000256" key="2">
    <source>
        <dbReference type="ARBA" id="ARBA00022980"/>
    </source>
</evidence>
<sequence>MLHIVKKTALRYTFQQGLGTTKQKINWFSAKFFASPFLNRPAASFFHSSITRQNAVDDGSFNETDEIWSLFNGAAENTSKPTETNNELLSEVPVEEKDTPPNLRASEENYKQYAKDYNSDEVVSQLVNTIMRHGKKATAQKYVNKALLIVQRELNQNPVKVLHESVTKISPLMKLVTQKRPTKNIQFPLPLNERQRRRFAIVWMLDASNSYKSKSISERLAAEIIAVHNGTSKCIKQKEQLHRLCLNNRGNAPIRI</sequence>
<dbReference type="InterPro" id="IPR000235">
    <property type="entry name" value="Ribosomal_uS7"/>
</dbReference>
<dbReference type="eggNOG" id="KOG3291">
    <property type="taxonomic scope" value="Eukaryota"/>
</dbReference>
<protein>
    <submittedName>
        <fullName evidence="6">Ribosomal protein subunit S7</fullName>
    </submittedName>
</protein>
<evidence type="ECO:0000256" key="3">
    <source>
        <dbReference type="ARBA" id="ARBA00023274"/>
    </source>
</evidence>
<dbReference type="Pfam" id="PF00177">
    <property type="entry name" value="Ribosomal_S7"/>
    <property type="match status" value="1"/>
</dbReference>
<dbReference type="GO" id="GO:0003729">
    <property type="term" value="F:mRNA binding"/>
    <property type="evidence" value="ECO:0000318"/>
    <property type="project" value="GO_Central"/>
</dbReference>
<dbReference type="InterPro" id="IPR023798">
    <property type="entry name" value="Ribosomal_uS7_dom"/>
</dbReference>
<dbReference type="RefSeq" id="XP_002171791.1">
    <property type="nucleotide sequence ID" value="XM_002171755.2"/>
</dbReference>
<dbReference type="STRING" id="402676.B6JVU7"/>
<dbReference type="GeneID" id="7048012"/>
<dbReference type="InterPro" id="IPR036823">
    <property type="entry name" value="Ribosomal_uS7_dom_sf"/>
</dbReference>
<dbReference type="GO" id="GO:0019843">
    <property type="term" value="F:rRNA binding"/>
    <property type="evidence" value="ECO:0000318"/>
    <property type="project" value="GO_Central"/>
</dbReference>
<feature type="compositionally biased region" description="Polar residues" evidence="4">
    <location>
        <begin position="76"/>
        <end position="88"/>
    </location>
</feature>
<keyword evidence="8" id="KW-1185">Reference proteome</keyword>
<dbReference type="HOGENOM" id="CLU_094685_0_0_1"/>
<accession>B6JVU7</accession>
<dbReference type="EMBL" id="KE651166">
    <property type="protein sequence ID" value="EEB05498.1"/>
    <property type="molecule type" value="Genomic_DNA"/>
</dbReference>
<gene>
    <name evidence="7" type="primary">rsm7</name>
    <name evidence="6" type="ORF">SJAG_00513</name>
</gene>
<evidence type="ECO:0000256" key="4">
    <source>
        <dbReference type="SAM" id="MobiDB-lite"/>
    </source>
</evidence>
<dbReference type="GO" id="GO:0006412">
    <property type="term" value="P:translation"/>
    <property type="evidence" value="ECO:0000318"/>
    <property type="project" value="GO_Central"/>
</dbReference>
<evidence type="ECO:0000313" key="8">
    <source>
        <dbReference type="Proteomes" id="UP000001744"/>
    </source>
</evidence>
<dbReference type="SUPFAM" id="SSF47973">
    <property type="entry name" value="Ribosomal protein S7"/>
    <property type="match status" value="1"/>
</dbReference>
<evidence type="ECO:0000313" key="7">
    <source>
        <dbReference type="JaponicusDB" id="SJAG_00513"/>
    </source>
</evidence>
<dbReference type="JaponicusDB" id="SJAG_00513">
    <property type="gene designation" value="rsm7"/>
</dbReference>
<dbReference type="VEuPathDB" id="FungiDB:SJAG_00513"/>
<dbReference type="AlphaFoldDB" id="B6JVU7"/>
<dbReference type="Gene3D" id="1.10.455.10">
    <property type="entry name" value="Ribosomal protein S7 domain"/>
    <property type="match status" value="1"/>
</dbReference>
<dbReference type="GO" id="GO:0005840">
    <property type="term" value="C:ribosome"/>
    <property type="evidence" value="ECO:0000318"/>
    <property type="project" value="GO_Central"/>
</dbReference>